<reference evidence="11" key="1">
    <citation type="journal article" date="2019" name="Int. J. Syst. Evol. Microbiol.">
        <title>The Global Catalogue of Microorganisms (GCM) 10K type strain sequencing project: providing services to taxonomists for standard genome sequencing and annotation.</title>
        <authorList>
            <consortium name="The Broad Institute Genomics Platform"/>
            <consortium name="The Broad Institute Genome Sequencing Center for Infectious Disease"/>
            <person name="Wu L."/>
            <person name="Ma J."/>
        </authorList>
    </citation>
    <scope>NUCLEOTIDE SEQUENCE [LARGE SCALE GENOMIC DNA]</scope>
    <source>
        <strain evidence="11">CCM 9110</strain>
    </source>
</reference>
<gene>
    <name evidence="10" type="ORF">ACFQ41_02035</name>
</gene>
<evidence type="ECO:0000313" key="11">
    <source>
        <dbReference type="Proteomes" id="UP001597199"/>
    </source>
</evidence>
<dbReference type="InterPro" id="IPR007210">
    <property type="entry name" value="ABC_Gly_betaine_transp_sub-bd"/>
</dbReference>
<organism evidence="10 11">
    <name type="scientific">Lacticaseibacillus suilingensis</name>
    <dbReference type="NCBI Taxonomy" id="2799577"/>
    <lineage>
        <taxon>Bacteria</taxon>
        <taxon>Bacillati</taxon>
        <taxon>Bacillota</taxon>
        <taxon>Bacilli</taxon>
        <taxon>Lactobacillales</taxon>
        <taxon>Lactobacillaceae</taxon>
        <taxon>Lacticaseibacillus</taxon>
    </lineage>
</organism>
<protein>
    <submittedName>
        <fullName evidence="10">ABC transporter permease/substrate-binding protein</fullName>
    </submittedName>
</protein>
<proteinExistence type="inferred from homology"/>
<dbReference type="Gene3D" id="1.10.3720.10">
    <property type="entry name" value="MetI-like"/>
    <property type="match status" value="1"/>
</dbReference>
<dbReference type="CDD" id="cd13610">
    <property type="entry name" value="PBP2_ChoS"/>
    <property type="match status" value="1"/>
</dbReference>
<feature type="transmembrane region" description="Helical" evidence="8">
    <location>
        <begin position="178"/>
        <end position="198"/>
    </location>
</feature>
<accession>A0ABW4BEC2</accession>
<evidence type="ECO:0000256" key="6">
    <source>
        <dbReference type="ARBA" id="ARBA00035642"/>
    </source>
</evidence>
<feature type="domain" description="ABC transmembrane type-1" evidence="9">
    <location>
        <begin position="19"/>
        <end position="198"/>
    </location>
</feature>
<comment type="similarity">
    <text evidence="7">In the N-terminal section; belongs to the binding-protein-dependent transport system permease family.</text>
</comment>
<dbReference type="InterPro" id="IPR058089">
    <property type="entry name" value="EgtUBC_SBD"/>
</dbReference>
<dbReference type="InterPro" id="IPR035906">
    <property type="entry name" value="MetI-like_sf"/>
</dbReference>
<dbReference type="PANTHER" id="PTHR30177">
    <property type="entry name" value="GLYCINE BETAINE/L-PROLINE TRANSPORT SYSTEM PERMEASE PROTEIN PROW"/>
    <property type="match status" value="1"/>
</dbReference>
<dbReference type="RefSeq" id="WP_204118632.1">
    <property type="nucleotide sequence ID" value="NZ_BOLV01000006.1"/>
</dbReference>
<comment type="similarity">
    <text evidence="6">In the C-terminal section; belongs to the OsmX family.</text>
</comment>
<feature type="transmembrane region" description="Helical" evidence="8">
    <location>
        <begin position="145"/>
        <end position="172"/>
    </location>
</feature>
<dbReference type="SUPFAM" id="SSF161098">
    <property type="entry name" value="MetI-like"/>
    <property type="match status" value="1"/>
</dbReference>
<dbReference type="PANTHER" id="PTHR30177:SF4">
    <property type="entry name" value="OSMOPROTECTANT IMPORT PERMEASE PROTEIN OSMW"/>
    <property type="match status" value="1"/>
</dbReference>
<dbReference type="Pfam" id="PF04069">
    <property type="entry name" value="OpuAC"/>
    <property type="match status" value="1"/>
</dbReference>
<comment type="subcellular location">
    <subcellularLocation>
        <location evidence="8">Cell membrane</location>
        <topology evidence="8">Multi-pass membrane protein</topology>
    </subcellularLocation>
    <subcellularLocation>
        <location evidence="1">Membrane</location>
        <topology evidence="1">Multi-pass membrane protein</topology>
    </subcellularLocation>
</comment>
<feature type="transmembrane region" description="Helical" evidence="8">
    <location>
        <begin position="25"/>
        <end position="44"/>
    </location>
</feature>
<evidence type="ECO:0000256" key="5">
    <source>
        <dbReference type="ARBA" id="ARBA00023136"/>
    </source>
</evidence>
<keyword evidence="2 8" id="KW-0813">Transport</keyword>
<evidence type="ECO:0000256" key="3">
    <source>
        <dbReference type="ARBA" id="ARBA00022692"/>
    </source>
</evidence>
<dbReference type="EMBL" id="JBHTOA010000015">
    <property type="protein sequence ID" value="MFD1398085.1"/>
    <property type="molecule type" value="Genomic_DNA"/>
</dbReference>
<keyword evidence="4 8" id="KW-1133">Transmembrane helix</keyword>
<evidence type="ECO:0000256" key="2">
    <source>
        <dbReference type="ARBA" id="ARBA00022448"/>
    </source>
</evidence>
<evidence type="ECO:0000256" key="8">
    <source>
        <dbReference type="RuleBase" id="RU363032"/>
    </source>
</evidence>
<keyword evidence="3 8" id="KW-0812">Transmembrane</keyword>
<dbReference type="PROSITE" id="PS50928">
    <property type="entry name" value="ABC_TM1"/>
    <property type="match status" value="1"/>
</dbReference>
<comment type="caution">
    <text evidence="10">The sequence shown here is derived from an EMBL/GenBank/DDBJ whole genome shotgun (WGS) entry which is preliminary data.</text>
</comment>
<keyword evidence="5 8" id="KW-0472">Membrane</keyword>
<feature type="transmembrane region" description="Helical" evidence="8">
    <location>
        <begin position="64"/>
        <end position="94"/>
    </location>
</feature>
<dbReference type="SUPFAM" id="SSF53850">
    <property type="entry name" value="Periplasmic binding protein-like II"/>
    <property type="match status" value="1"/>
</dbReference>
<evidence type="ECO:0000259" key="9">
    <source>
        <dbReference type="PROSITE" id="PS50928"/>
    </source>
</evidence>
<keyword evidence="11" id="KW-1185">Reference proteome</keyword>
<name>A0ABW4BEC2_9LACO</name>
<dbReference type="InterPro" id="IPR051204">
    <property type="entry name" value="ABC_transp_perm/SBD"/>
</dbReference>
<comment type="similarity">
    <text evidence="8">Belongs to the binding-protein-dependent transport system permease family.</text>
</comment>
<dbReference type="CDD" id="cd06261">
    <property type="entry name" value="TM_PBP2"/>
    <property type="match status" value="1"/>
</dbReference>
<evidence type="ECO:0000313" key="10">
    <source>
        <dbReference type="EMBL" id="MFD1398085.1"/>
    </source>
</evidence>
<dbReference type="Proteomes" id="UP001597199">
    <property type="component" value="Unassembled WGS sequence"/>
</dbReference>
<evidence type="ECO:0000256" key="7">
    <source>
        <dbReference type="ARBA" id="ARBA00035652"/>
    </source>
</evidence>
<sequence length="510" mass="55236">MQNLWETFLTRRGDLLAALGEHIQLSLIALLLALLIAVPLGIWAQNHPRFAGALLQVTGVLQTIPSLALLGLLIPIVGIGTAPAIIALVVYALLPIFQNTYTGLHEIDPAYTEAADAFGMSKPLKLVKVQLPLAMPVIIGGIRTATVLIIGTATLAALVGGGGLGTFILLGINRNDTTLTLLGAIAAALLALVFSWFIARLQKWPWRVSVGVLAALALAFGGTAVYQAIAPQPETIVVAGKLGSEPEILINMYKQLIEQADANVKVSLKPNFGQTSFLFNALKSKKIDVYPEFTGTVVTSLVKPTAKQNQAIANGADSYPIAEKLLNQQQLTMGKPMKYNNTYAVVVKQDFAKAHQITKLSQLNQFATPLKAGFDLEFNSRQDGYKGIQSLYGLTFNVKTLDASLRYQALDGGQVQVTDGYSTDSQIRQYHLLALKDDKQLFPVYRGAPLMRQDFAKAHPQVVKALNQLANRITEPEMQEMNYQVNVKGQSAAKVAKAYLKAHGLLKEAR</sequence>
<dbReference type="Gene3D" id="3.40.190.10">
    <property type="entry name" value="Periplasmic binding protein-like II"/>
    <property type="match status" value="1"/>
</dbReference>
<evidence type="ECO:0000256" key="4">
    <source>
        <dbReference type="ARBA" id="ARBA00022989"/>
    </source>
</evidence>
<dbReference type="InterPro" id="IPR000515">
    <property type="entry name" value="MetI-like"/>
</dbReference>
<dbReference type="Pfam" id="PF00528">
    <property type="entry name" value="BPD_transp_1"/>
    <property type="match status" value="1"/>
</dbReference>
<feature type="transmembrane region" description="Helical" evidence="8">
    <location>
        <begin position="210"/>
        <end position="229"/>
    </location>
</feature>
<evidence type="ECO:0000256" key="1">
    <source>
        <dbReference type="ARBA" id="ARBA00004141"/>
    </source>
</evidence>
<dbReference type="Gene3D" id="3.40.190.120">
    <property type="entry name" value="Osmoprotection protein (prox), domain 2"/>
    <property type="match status" value="1"/>
</dbReference>